<feature type="region of interest" description="Disordered" evidence="2">
    <location>
        <begin position="281"/>
        <end position="312"/>
    </location>
</feature>
<feature type="transmembrane region" description="Helical" evidence="3">
    <location>
        <begin position="1330"/>
        <end position="1351"/>
    </location>
</feature>
<proteinExistence type="predicted"/>
<evidence type="ECO:0000256" key="1">
    <source>
        <dbReference type="SAM" id="Coils"/>
    </source>
</evidence>
<feature type="compositionally biased region" description="Polar residues" evidence="2">
    <location>
        <begin position="1266"/>
        <end position="1281"/>
    </location>
</feature>
<feature type="compositionally biased region" description="Basic and acidic residues" evidence="2">
    <location>
        <begin position="623"/>
        <end position="635"/>
    </location>
</feature>
<dbReference type="EMBL" id="CAUYUJ010010213">
    <property type="protein sequence ID" value="CAK0828796.1"/>
    <property type="molecule type" value="Genomic_DNA"/>
</dbReference>
<evidence type="ECO:0000313" key="5">
    <source>
        <dbReference type="Proteomes" id="UP001189429"/>
    </source>
</evidence>
<evidence type="ECO:0000313" key="4">
    <source>
        <dbReference type="EMBL" id="CAK0828796.1"/>
    </source>
</evidence>
<evidence type="ECO:0000256" key="2">
    <source>
        <dbReference type="SAM" id="MobiDB-lite"/>
    </source>
</evidence>
<dbReference type="Proteomes" id="UP001189429">
    <property type="component" value="Unassembled WGS sequence"/>
</dbReference>
<feature type="region of interest" description="Disordered" evidence="2">
    <location>
        <begin position="1111"/>
        <end position="1138"/>
    </location>
</feature>
<keyword evidence="1" id="KW-0175">Coiled coil</keyword>
<feature type="transmembrane region" description="Helical" evidence="3">
    <location>
        <begin position="1052"/>
        <end position="1076"/>
    </location>
</feature>
<keyword evidence="3" id="KW-0472">Membrane</keyword>
<sequence length="1389" mass="150915">MSVEALAQDVLEAKREIGRFLTLIENQNATIGQLQEVSVTARATAETGAASRQRQDQIMDALIGGKGKPPSFDNVEQDAMNYGSYDDEWRQRARSLYFMFTWCTEGTPLDIVRNISNQDGFEAHRRLSYHYDPQNMGSTLSRLMKVLEFDFGGESEFLDNLAKFENLIEEYEEMSKEALSNNIRSAVLIARAPDALKNNVLLLIPKEDIQWNTIKKTSGKWHRRLGKRGDWKGGKGRDSKGKCTDSKGKGKDRRDKGGKGDGKQKFQRNCGRCGNSWNEGWNTDDWGKSWGGQQSQGQGDSAPAQPSKETSSTATTAASVACQVCDDESAWIFAVGTCDGSKGARVGQVVDAMVDAGANRSVRGPQDIPDYSIIQDAKLEIMVANGAKTRHYGDKRVNLKTESHDEINVKFHVADATGPILSVTSINIAGAGAELPPSSARSSASIARDSRGGRKPLGLIKEFGLFFLLATVMACAGAQRGARGLVVNSAATDDATPLLAQEVARDVGNKATFRTAPKMSKGINGMCGIAIELRSPIMAWIARHASWTHDRLLAHRSDYKTSFERQNGKHCDKCASWRDGDSKTAWANRGEVRDRVGLRGALGEARGERALRQAATLGHARHPHSDLKADRKKSDGARSRFVARQFQDAQAGHFFACPPRAEAEGALMAAALLLERAIASTDFSDGAEIYVEMPPEYGMGRGSAWALKKSLYGLREGARVVVHMGDPLAPGPTRRVLDEFFDKLAGHLVIKGRFVLGEKPVIHLASSLQRFDDVIAEKSKPGHVGSTFETTGMTDCQPAGTAGARPDPTEPGSKEPLDSEEHSLHRRCCGTIQYAIPRRLGATHPQQELGRRLSEPRKADMKCLKHFLRYLNRTRDMAMEVDLRWSGAVLEAHARTESALAQSSPETKYLGAGELAAEMLYAPELLRFACYGASMEIECGALSAVAIVARRGLGRLRHLEAKWLWLQQLVGTGQTRIAKVKGIENAPDVGAKFLGKASLEKCRPMLGLAAVDGFGSAAVAALSAGRSARSLAIFMILVSGARAQPDQDRRGFGPLVMVMFAWVLSCVIIGLLFGYLRSHLRALPGECGDTVGIDYIEFLYGDADGADVGTATPATWEVGSHTDGESAGPSRPGDGARFRGGRPRMQLMYHLDDYPAMVHATPDCPVLANRTRWMSTRGTCSICCAVLPAERATLFHADSPETLVHRDQGCHGLGGRRRRLIDRVCCSVCFGQMQWRLPDGVDVSPAITELFARPTVGSPLQHGLLPSSSHLSDSGQNTPLNPESLPTPPALPLPKREGQAWSKGSFWDLKEVWDEADETAPLPPPPRRAVLLHTLSGMLGSMLAAAVFFPVETVKVHVQTAPLSDTAGFVGTTLRIVQRTGAPHMKAMG</sequence>
<feature type="compositionally biased region" description="Basic and acidic residues" evidence="2">
    <location>
        <begin position="227"/>
        <end position="264"/>
    </location>
</feature>
<feature type="compositionally biased region" description="Basic and acidic residues" evidence="2">
    <location>
        <begin position="812"/>
        <end position="823"/>
    </location>
</feature>
<keyword evidence="5" id="KW-1185">Reference proteome</keyword>
<feature type="region of interest" description="Disordered" evidence="2">
    <location>
        <begin position="782"/>
        <end position="824"/>
    </location>
</feature>
<keyword evidence="3" id="KW-1133">Transmembrane helix</keyword>
<evidence type="ECO:0000256" key="3">
    <source>
        <dbReference type="SAM" id="Phobius"/>
    </source>
</evidence>
<feature type="region of interest" description="Disordered" evidence="2">
    <location>
        <begin position="616"/>
        <end position="635"/>
    </location>
</feature>
<reference evidence="4" key="1">
    <citation type="submission" date="2023-10" db="EMBL/GenBank/DDBJ databases">
        <authorList>
            <person name="Chen Y."/>
            <person name="Shah S."/>
            <person name="Dougan E. K."/>
            <person name="Thang M."/>
            <person name="Chan C."/>
        </authorList>
    </citation>
    <scope>NUCLEOTIDE SEQUENCE [LARGE SCALE GENOMIC DNA]</scope>
</reference>
<feature type="coiled-coil region" evidence="1">
    <location>
        <begin position="154"/>
        <end position="181"/>
    </location>
</feature>
<protein>
    <submittedName>
        <fullName evidence="4">Uncharacterized protein</fullName>
    </submittedName>
</protein>
<comment type="caution">
    <text evidence="4">The sequence shown here is derived from an EMBL/GenBank/DDBJ whole genome shotgun (WGS) entry which is preliminary data.</text>
</comment>
<feature type="region of interest" description="Disordered" evidence="2">
    <location>
        <begin position="220"/>
        <end position="269"/>
    </location>
</feature>
<accession>A0ABN9SEB9</accession>
<feature type="region of interest" description="Disordered" evidence="2">
    <location>
        <begin position="1262"/>
        <end position="1297"/>
    </location>
</feature>
<organism evidence="4 5">
    <name type="scientific">Prorocentrum cordatum</name>
    <dbReference type="NCBI Taxonomy" id="2364126"/>
    <lineage>
        <taxon>Eukaryota</taxon>
        <taxon>Sar</taxon>
        <taxon>Alveolata</taxon>
        <taxon>Dinophyceae</taxon>
        <taxon>Prorocentrales</taxon>
        <taxon>Prorocentraceae</taxon>
        <taxon>Prorocentrum</taxon>
    </lineage>
</organism>
<gene>
    <name evidence="4" type="ORF">PCOR1329_LOCUS27932</name>
</gene>
<name>A0ABN9SEB9_9DINO</name>
<keyword evidence="3" id="KW-0812">Transmembrane</keyword>